<protein>
    <submittedName>
        <fullName evidence="1">Uncharacterized protein</fullName>
    </submittedName>
</protein>
<dbReference type="EMBL" id="JBEDUW010000007">
    <property type="protein sequence ID" value="KAK9913547.1"/>
    <property type="molecule type" value="Genomic_DNA"/>
</dbReference>
<evidence type="ECO:0000313" key="2">
    <source>
        <dbReference type="Proteomes" id="UP001457282"/>
    </source>
</evidence>
<gene>
    <name evidence="1" type="ORF">M0R45_037360</name>
</gene>
<proteinExistence type="predicted"/>
<dbReference type="AlphaFoldDB" id="A0AAW1VZX0"/>
<evidence type="ECO:0000313" key="1">
    <source>
        <dbReference type="EMBL" id="KAK9913547.1"/>
    </source>
</evidence>
<keyword evidence="2" id="KW-1185">Reference proteome</keyword>
<reference evidence="1 2" key="1">
    <citation type="journal article" date="2023" name="G3 (Bethesda)">
        <title>A chromosome-length genome assembly and annotation of blackberry (Rubus argutus, cv. 'Hillquist').</title>
        <authorList>
            <person name="Bruna T."/>
            <person name="Aryal R."/>
            <person name="Dudchenko O."/>
            <person name="Sargent D.J."/>
            <person name="Mead D."/>
            <person name="Buti M."/>
            <person name="Cavallini A."/>
            <person name="Hytonen T."/>
            <person name="Andres J."/>
            <person name="Pham M."/>
            <person name="Weisz D."/>
            <person name="Mascagni F."/>
            <person name="Usai G."/>
            <person name="Natali L."/>
            <person name="Bassil N."/>
            <person name="Fernandez G.E."/>
            <person name="Lomsadze A."/>
            <person name="Armour M."/>
            <person name="Olukolu B."/>
            <person name="Poorten T."/>
            <person name="Britton C."/>
            <person name="Davik J."/>
            <person name="Ashrafi H."/>
            <person name="Aiden E.L."/>
            <person name="Borodovsky M."/>
            <person name="Worthington M."/>
        </authorList>
    </citation>
    <scope>NUCLEOTIDE SEQUENCE [LARGE SCALE GENOMIC DNA]</scope>
    <source>
        <strain evidence="1">PI 553951</strain>
    </source>
</reference>
<accession>A0AAW1VZX0</accession>
<comment type="caution">
    <text evidence="1">The sequence shown here is derived from an EMBL/GenBank/DDBJ whole genome shotgun (WGS) entry which is preliminary data.</text>
</comment>
<dbReference type="Proteomes" id="UP001457282">
    <property type="component" value="Unassembled WGS sequence"/>
</dbReference>
<name>A0AAW1VZX0_RUBAR</name>
<organism evidence="1 2">
    <name type="scientific">Rubus argutus</name>
    <name type="common">Southern blackberry</name>
    <dbReference type="NCBI Taxonomy" id="59490"/>
    <lineage>
        <taxon>Eukaryota</taxon>
        <taxon>Viridiplantae</taxon>
        <taxon>Streptophyta</taxon>
        <taxon>Embryophyta</taxon>
        <taxon>Tracheophyta</taxon>
        <taxon>Spermatophyta</taxon>
        <taxon>Magnoliopsida</taxon>
        <taxon>eudicotyledons</taxon>
        <taxon>Gunneridae</taxon>
        <taxon>Pentapetalae</taxon>
        <taxon>rosids</taxon>
        <taxon>fabids</taxon>
        <taxon>Rosales</taxon>
        <taxon>Rosaceae</taxon>
        <taxon>Rosoideae</taxon>
        <taxon>Rosoideae incertae sedis</taxon>
        <taxon>Rubus</taxon>
    </lineage>
</organism>
<sequence length="80" mass="8800">MGIHTSVKAHINDKRLNLAVETDTVHEHEENETILVTEPQATDSVLETSMMSMASTSYWPSICDGNIPCLPMFSSAAKVH</sequence>